<sequence>MKTISIYEAPVVISGLLSKYQKGHLWKAPEEIFGKVSEWVDIMRVRSTGGRVRFRTDTKKLWIRTTLKACTPDVNFPIVGSAACDVLRGRGMEADYVGFVVPPEFGKVVGEREISLPGTMEDIAIYMPRNEEVEDIEIAIDDDAEILPPTPYTFEDPILYYGSSVTEGCTATHPSCNFVAYTARWVDANFVNFGFSGSAMGEPSMAEIIAKQKLSAFVMDYDHNAETADHLRKTHENFFKIIRAAQPDLPIIMLTKANDYWHEYELLERRDIIRQTYENAVAAGDQNVYFVDNSDVFGAVGRFACTIDMLHPNDIGYRLMSERLYPVLKEALETRYGKKITI</sequence>
<dbReference type="InterPro" id="IPR036514">
    <property type="entry name" value="SGNH_hydro_sf"/>
</dbReference>
<feature type="domain" description="SGNH hydrolase-type esterase" evidence="1">
    <location>
        <begin position="156"/>
        <end position="329"/>
    </location>
</feature>
<proteinExistence type="predicted"/>
<evidence type="ECO:0000259" key="2">
    <source>
        <dbReference type="Pfam" id="PF14607"/>
    </source>
</evidence>
<dbReference type="EMBL" id="JACRSQ010000010">
    <property type="protein sequence ID" value="MBC8543590.1"/>
    <property type="molecule type" value="Genomic_DNA"/>
</dbReference>
<evidence type="ECO:0000313" key="4">
    <source>
        <dbReference type="Proteomes" id="UP000657006"/>
    </source>
</evidence>
<dbReference type="InterPro" id="IPR032740">
    <property type="entry name" value="GxDLY"/>
</dbReference>
<feature type="domain" description="SGNH hydrolase-type esterase N-terminal" evidence="2">
    <location>
        <begin position="13"/>
        <end position="146"/>
    </location>
</feature>
<comment type="caution">
    <text evidence="3">The sequence shown here is derived from an EMBL/GenBank/DDBJ whole genome shotgun (WGS) entry which is preliminary data.</text>
</comment>
<dbReference type="Proteomes" id="UP000657006">
    <property type="component" value="Unassembled WGS sequence"/>
</dbReference>
<gene>
    <name evidence="3" type="ORF">H8730_08540</name>
</gene>
<dbReference type="Pfam" id="PF14606">
    <property type="entry name" value="Lipase_GDSL_3"/>
    <property type="match status" value="1"/>
</dbReference>
<accession>A0A926I1S6</accession>
<keyword evidence="4" id="KW-1185">Reference proteome</keyword>
<dbReference type="Gene3D" id="3.40.50.1110">
    <property type="entry name" value="SGNH hydrolase"/>
    <property type="match status" value="1"/>
</dbReference>
<reference evidence="3" key="1">
    <citation type="submission" date="2020-08" db="EMBL/GenBank/DDBJ databases">
        <title>Genome public.</title>
        <authorList>
            <person name="Liu C."/>
            <person name="Sun Q."/>
        </authorList>
    </citation>
    <scope>NUCLEOTIDE SEQUENCE</scope>
    <source>
        <strain evidence="3">NSJ-32</strain>
    </source>
</reference>
<protein>
    <recommendedName>
        <fullName evidence="5">SGNH hydrolase-type esterase domain-containing protein</fullName>
    </recommendedName>
</protein>
<dbReference type="RefSeq" id="WP_249289708.1">
    <property type="nucleotide sequence ID" value="NZ_JACRSQ010000010.1"/>
</dbReference>
<evidence type="ECO:0008006" key="5">
    <source>
        <dbReference type="Google" id="ProtNLM"/>
    </source>
</evidence>
<dbReference type="SUPFAM" id="SSF52266">
    <property type="entry name" value="SGNH hydrolase"/>
    <property type="match status" value="1"/>
</dbReference>
<evidence type="ECO:0000313" key="3">
    <source>
        <dbReference type="EMBL" id="MBC8543590.1"/>
    </source>
</evidence>
<dbReference type="Gene3D" id="2.60.120.260">
    <property type="entry name" value="Galactose-binding domain-like"/>
    <property type="match status" value="1"/>
</dbReference>
<dbReference type="Pfam" id="PF14607">
    <property type="entry name" value="GxDLY"/>
    <property type="match status" value="1"/>
</dbReference>
<name>A0A926I1S6_9FIRM</name>
<dbReference type="InterPro" id="IPR013830">
    <property type="entry name" value="SGNH_hydro"/>
</dbReference>
<organism evidence="3 4">
    <name type="scientific">Bianquea renquensis</name>
    <dbReference type="NCBI Taxonomy" id="2763661"/>
    <lineage>
        <taxon>Bacteria</taxon>
        <taxon>Bacillati</taxon>
        <taxon>Bacillota</taxon>
        <taxon>Clostridia</taxon>
        <taxon>Eubacteriales</taxon>
        <taxon>Bianqueaceae</taxon>
        <taxon>Bianquea</taxon>
    </lineage>
</organism>
<evidence type="ECO:0000259" key="1">
    <source>
        <dbReference type="Pfam" id="PF14606"/>
    </source>
</evidence>
<dbReference type="AlphaFoldDB" id="A0A926I1S6"/>